<keyword evidence="4" id="KW-1185">Reference proteome</keyword>
<dbReference type="SUPFAM" id="SSF56801">
    <property type="entry name" value="Acetyl-CoA synthetase-like"/>
    <property type="match status" value="1"/>
</dbReference>
<feature type="compositionally biased region" description="Low complexity" evidence="1">
    <location>
        <begin position="554"/>
        <end position="567"/>
    </location>
</feature>
<reference evidence="3 4" key="1">
    <citation type="journal article" date="2010" name="ChemBioChem">
        <title>Cloning and characterization of the biosynthetic gene cluster of 16-membered macrolide antibiotic FD-891: involvement of a dual functional cytochrome P450 monooxygenase catalyzing epoxidation and hydroxylation.</title>
        <authorList>
            <person name="Kudo F."/>
            <person name="Motegi A."/>
            <person name="Mizoue K."/>
            <person name="Eguchi T."/>
        </authorList>
    </citation>
    <scope>NUCLEOTIDE SEQUENCE [LARGE SCALE GENOMIC DNA]</scope>
    <source>
        <strain evidence="3 4">A-8890</strain>
    </source>
</reference>
<dbReference type="RefSeq" id="WP_286257119.1">
    <property type="nucleotide sequence ID" value="NZ_AP018448.1"/>
</dbReference>
<dbReference type="PANTHER" id="PTHR43767:SF1">
    <property type="entry name" value="NONRIBOSOMAL PEPTIDE SYNTHASE PES1 (EUROFUNG)-RELATED"/>
    <property type="match status" value="1"/>
</dbReference>
<dbReference type="PANTHER" id="PTHR43767">
    <property type="entry name" value="LONG-CHAIN-FATTY-ACID--COA LIGASE"/>
    <property type="match status" value="1"/>
</dbReference>
<accession>A0ABN5VUE5</accession>
<dbReference type="EMBL" id="AP018448">
    <property type="protein sequence ID" value="BBC36843.1"/>
    <property type="molecule type" value="Genomic_DNA"/>
</dbReference>
<evidence type="ECO:0000259" key="2">
    <source>
        <dbReference type="Pfam" id="PF00501"/>
    </source>
</evidence>
<feature type="domain" description="AMP-dependent synthetase/ligase" evidence="2">
    <location>
        <begin position="27"/>
        <end position="401"/>
    </location>
</feature>
<dbReference type="Proteomes" id="UP001321542">
    <property type="component" value="Chromosome"/>
</dbReference>
<evidence type="ECO:0000313" key="4">
    <source>
        <dbReference type="Proteomes" id="UP001321542"/>
    </source>
</evidence>
<dbReference type="Pfam" id="PF00501">
    <property type="entry name" value="AMP-binding"/>
    <property type="match status" value="1"/>
</dbReference>
<name>A0ABN5VUE5_9ACTN</name>
<dbReference type="InterPro" id="IPR042099">
    <property type="entry name" value="ANL_N_sf"/>
</dbReference>
<reference evidence="3 4" key="2">
    <citation type="journal article" date="2023" name="ChemBioChem">
        <title>Acyltransferase Domain Exchange between Two Independent Type I Polyketide Synthases in the Same Producer Strain of Macrolide Antibiotics.</title>
        <authorList>
            <person name="Kudo F."/>
            <person name="Kishikawa K."/>
            <person name="Tsuboi K."/>
            <person name="Kido T."/>
            <person name="Usui T."/>
            <person name="Hashimoto J."/>
            <person name="Shin-Ya K."/>
            <person name="Miyanaga A."/>
            <person name="Eguchi T."/>
        </authorList>
    </citation>
    <scope>NUCLEOTIDE SEQUENCE [LARGE SCALE GENOMIC DNA]</scope>
    <source>
        <strain evidence="3 4">A-8890</strain>
    </source>
</reference>
<dbReference type="InterPro" id="IPR020845">
    <property type="entry name" value="AMP-binding_CS"/>
</dbReference>
<proteinExistence type="predicted"/>
<sequence length="576" mass="60966">MSSPTESPNTTSVADTGVGLLGRLAHWRRSTPTDVVLDTFGGRHRERITYAGLYARCLRTADALAAAGIGPGTRAVVMTRRPMDLLTTVYALSALGACAVLIDPGLPREALRRCLEEVAPQAFVGEPLAHAARVLRRWAPGVRTLVSTGTGPGPWPTIATLARTAPRTSSTATDDCTALIAYTSGSTGTPKGVVYTNEQLVRQCAATGDVLGARPGTAMLVGFLPFALGGPALGVTVVIPRMDFRRPGRARRDNLLRAVTATNATCLLGSPALMTVVAGDGREEAALAGVRSVATFGAPLEYGLLDRLTATLSDEAVIRSVYGATESLPVSAVDGADLRAARAASERGGGRCVGRPVPSMRVEIIPADAGPIAHWSEVEPLSAHVVGEITVRGPSVSRTYYGRPHADTQAKIPEGRHVWHRTGDLGHTDDQGNLWYCGRKIHAVPTTDGPLYTECVEPACNTVAGVRRTALVDAGDDRHTLPTLCVETDGPRRGAERSRIVTDLRRTLATLERGAQVRAIVFHPTGFPVDIRHNSKIERGTLGRWARRRLAGEAMAAGTAEGPMTTENPESPEGPE</sequence>
<protein>
    <recommendedName>
        <fullName evidence="2">AMP-dependent synthetase/ligase domain-containing protein</fullName>
    </recommendedName>
</protein>
<dbReference type="InterPro" id="IPR000873">
    <property type="entry name" value="AMP-dep_synth/lig_dom"/>
</dbReference>
<dbReference type="PROSITE" id="PS00455">
    <property type="entry name" value="AMP_BINDING"/>
    <property type="match status" value="1"/>
</dbReference>
<gene>
    <name evidence="3" type="ORF">SGFS_081370</name>
</gene>
<dbReference type="InterPro" id="IPR050237">
    <property type="entry name" value="ATP-dep_AMP-bd_enzyme"/>
</dbReference>
<evidence type="ECO:0000256" key="1">
    <source>
        <dbReference type="SAM" id="MobiDB-lite"/>
    </source>
</evidence>
<evidence type="ECO:0000313" key="3">
    <source>
        <dbReference type="EMBL" id="BBC36843.1"/>
    </source>
</evidence>
<dbReference type="Gene3D" id="3.40.50.12780">
    <property type="entry name" value="N-terminal domain of ligase-like"/>
    <property type="match status" value="1"/>
</dbReference>
<dbReference type="NCBIfam" id="NF006754">
    <property type="entry name" value="PRK09274.1"/>
    <property type="match status" value="1"/>
</dbReference>
<organism evidence="3 4">
    <name type="scientific">Streptomyces graminofaciens</name>
    <dbReference type="NCBI Taxonomy" id="68212"/>
    <lineage>
        <taxon>Bacteria</taxon>
        <taxon>Bacillati</taxon>
        <taxon>Actinomycetota</taxon>
        <taxon>Actinomycetes</taxon>
        <taxon>Kitasatosporales</taxon>
        <taxon>Streptomycetaceae</taxon>
        <taxon>Streptomyces</taxon>
    </lineage>
</organism>
<feature type="region of interest" description="Disordered" evidence="1">
    <location>
        <begin position="554"/>
        <end position="576"/>
    </location>
</feature>